<reference evidence="1" key="2">
    <citation type="submission" date="2020-05" db="UniProtKB">
        <authorList>
            <consortium name="EnsemblMetazoa"/>
        </authorList>
    </citation>
    <scope>IDENTIFICATION</scope>
    <source>
        <strain evidence="1">IAEA</strain>
    </source>
</reference>
<dbReference type="EMBL" id="JXJN01008677">
    <property type="status" value="NOT_ANNOTATED_CDS"/>
    <property type="molecule type" value="Genomic_DNA"/>
</dbReference>
<name>A0A1B0B5D1_9MUSC</name>
<sequence length="108" mass="12119">MKNTGGALKANVDDLLRIREASNFARSLQEAVPKPKPVLSKTGQARRFVKIREKSTPIRKPLAPLINPSTQQRSADVITLKDNITFTDFQEAFTHHKNARIRFPAALI</sequence>
<dbReference type="VEuPathDB" id="VectorBase:GPPI019425"/>
<accession>A0A1B0B5D1</accession>
<evidence type="ECO:0000313" key="2">
    <source>
        <dbReference type="Proteomes" id="UP000092460"/>
    </source>
</evidence>
<protein>
    <submittedName>
        <fullName evidence="1">Uncharacterized protein</fullName>
    </submittedName>
</protein>
<dbReference type="AlphaFoldDB" id="A0A1B0B5D1"/>
<organism evidence="1 2">
    <name type="scientific">Glossina palpalis gambiensis</name>
    <dbReference type="NCBI Taxonomy" id="67801"/>
    <lineage>
        <taxon>Eukaryota</taxon>
        <taxon>Metazoa</taxon>
        <taxon>Ecdysozoa</taxon>
        <taxon>Arthropoda</taxon>
        <taxon>Hexapoda</taxon>
        <taxon>Insecta</taxon>
        <taxon>Pterygota</taxon>
        <taxon>Neoptera</taxon>
        <taxon>Endopterygota</taxon>
        <taxon>Diptera</taxon>
        <taxon>Brachycera</taxon>
        <taxon>Muscomorpha</taxon>
        <taxon>Hippoboscoidea</taxon>
        <taxon>Glossinidae</taxon>
        <taxon>Glossina</taxon>
    </lineage>
</organism>
<keyword evidence="2" id="KW-1185">Reference proteome</keyword>
<reference evidence="2" key="1">
    <citation type="submission" date="2015-01" db="EMBL/GenBank/DDBJ databases">
        <authorList>
            <person name="Aksoy S."/>
            <person name="Warren W."/>
            <person name="Wilson R.K."/>
        </authorList>
    </citation>
    <scope>NUCLEOTIDE SEQUENCE [LARGE SCALE GENOMIC DNA]</scope>
    <source>
        <strain evidence="2">IAEA</strain>
    </source>
</reference>
<evidence type="ECO:0000313" key="1">
    <source>
        <dbReference type="EnsemblMetazoa" id="GPPI019425-PA"/>
    </source>
</evidence>
<dbReference type="Proteomes" id="UP000092460">
    <property type="component" value="Unassembled WGS sequence"/>
</dbReference>
<dbReference type="EnsemblMetazoa" id="GPPI019425-RA">
    <property type="protein sequence ID" value="GPPI019425-PA"/>
    <property type="gene ID" value="GPPI019425"/>
</dbReference>
<proteinExistence type="predicted"/>